<evidence type="ECO:0000256" key="5">
    <source>
        <dbReference type="SAM" id="MobiDB-lite"/>
    </source>
</evidence>
<feature type="region of interest" description="Disordered" evidence="5">
    <location>
        <begin position="228"/>
        <end position="256"/>
    </location>
</feature>
<accession>A0AA36B8K1</accession>
<evidence type="ECO:0000256" key="1">
    <source>
        <dbReference type="ARBA" id="ARBA00004173"/>
    </source>
</evidence>
<evidence type="ECO:0000256" key="4">
    <source>
        <dbReference type="ARBA" id="ARBA00049984"/>
    </source>
</evidence>
<dbReference type="CDD" id="cd05125">
    <property type="entry name" value="Mth938_2P1-like"/>
    <property type="match status" value="1"/>
</dbReference>
<keyword evidence="3" id="KW-0496">Mitochondrion</keyword>
<organism evidence="6 7">
    <name type="scientific">Octopus vulgaris</name>
    <name type="common">Common octopus</name>
    <dbReference type="NCBI Taxonomy" id="6645"/>
    <lineage>
        <taxon>Eukaryota</taxon>
        <taxon>Metazoa</taxon>
        <taxon>Spiralia</taxon>
        <taxon>Lophotrochozoa</taxon>
        <taxon>Mollusca</taxon>
        <taxon>Cephalopoda</taxon>
        <taxon>Coleoidea</taxon>
        <taxon>Octopodiformes</taxon>
        <taxon>Octopoda</taxon>
        <taxon>Incirrata</taxon>
        <taxon>Octopodidae</taxon>
        <taxon>Octopus</taxon>
    </lineage>
</organism>
<protein>
    <recommendedName>
        <fullName evidence="2">NADH dehydrogenase [ubiquinone] 1 alpha subcomplex assembly factor 3</fullName>
    </recommendedName>
</protein>
<reference evidence="6" key="1">
    <citation type="submission" date="2023-08" db="EMBL/GenBank/DDBJ databases">
        <authorList>
            <person name="Alioto T."/>
            <person name="Alioto T."/>
            <person name="Gomez Garrido J."/>
        </authorList>
    </citation>
    <scope>NUCLEOTIDE SEQUENCE</scope>
</reference>
<dbReference type="PANTHER" id="PTHR21192">
    <property type="entry name" value="NUCLEAR PROTEIN E3-3"/>
    <property type="match status" value="1"/>
</dbReference>
<dbReference type="PANTHER" id="PTHR21192:SF2">
    <property type="entry name" value="NADH DEHYDROGENASE [UBIQUINONE] 1 ALPHA SUBCOMPLEX ASSEMBLY FACTOR 3"/>
    <property type="match status" value="1"/>
</dbReference>
<dbReference type="InterPro" id="IPR034095">
    <property type="entry name" value="NDUF3"/>
</dbReference>
<dbReference type="GO" id="GO:0032981">
    <property type="term" value="P:mitochondrial respiratory chain complex I assembly"/>
    <property type="evidence" value="ECO:0007669"/>
    <property type="project" value="InterPro"/>
</dbReference>
<comment type="subcellular location">
    <subcellularLocation>
        <location evidence="1">Mitochondrion</location>
    </subcellularLocation>
</comment>
<dbReference type="GO" id="GO:0005743">
    <property type="term" value="C:mitochondrial inner membrane"/>
    <property type="evidence" value="ECO:0007669"/>
    <property type="project" value="TreeGrafter"/>
</dbReference>
<evidence type="ECO:0000313" key="6">
    <source>
        <dbReference type="EMBL" id="CAI9729871.1"/>
    </source>
</evidence>
<dbReference type="Proteomes" id="UP001162480">
    <property type="component" value="Chromosome 11"/>
</dbReference>
<comment type="similarity">
    <text evidence="4">Belongs to the NDUFAF3 family.</text>
</comment>
<keyword evidence="7" id="KW-1185">Reference proteome</keyword>
<proteinExistence type="inferred from homology"/>
<dbReference type="InterPro" id="IPR036748">
    <property type="entry name" value="MTH938-like_sf"/>
</dbReference>
<dbReference type="InterPro" id="IPR007523">
    <property type="entry name" value="NDUFAF3/AAMDC"/>
</dbReference>
<dbReference type="Pfam" id="PF04430">
    <property type="entry name" value="DUF498"/>
    <property type="match status" value="1"/>
</dbReference>
<evidence type="ECO:0000256" key="3">
    <source>
        <dbReference type="ARBA" id="ARBA00023128"/>
    </source>
</evidence>
<evidence type="ECO:0000256" key="2">
    <source>
        <dbReference type="ARBA" id="ARBA00021776"/>
    </source>
</evidence>
<dbReference type="SUPFAM" id="SSF64076">
    <property type="entry name" value="MTH938-like"/>
    <property type="match status" value="1"/>
</dbReference>
<sequence>MYRHYLATPLRRAFNVAFRQQVRFFDDEFAYAPSSISMLNKEEDSGIMVEAYSPYGFKLNNNIRIFGPCALFPRSILHWNVQGPEDISEDSLSLFCLLAPKPDILLLGVGNDTSKFDKRLIRYLRSKNISFEILTTDHACSTFNFLNAERRFVAAGLIPPNFESDESQGVAVKIGGLSNSAFMFQTGIFEAPKEPEKVKNITKELLGEDNEKLWDVFQKKYLKRHDSIKEESEKHDEKEYLKKDPLNQDKTEDEKK</sequence>
<dbReference type="Gene3D" id="3.40.1230.10">
    <property type="entry name" value="MTH938-like"/>
    <property type="match status" value="1"/>
</dbReference>
<evidence type="ECO:0000313" key="7">
    <source>
        <dbReference type="Proteomes" id="UP001162480"/>
    </source>
</evidence>
<dbReference type="AlphaFoldDB" id="A0AA36B8K1"/>
<gene>
    <name evidence="6" type="ORF">OCTVUL_1B020908</name>
</gene>
<dbReference type="EMBL" id="OX597824">
    <property type="protein sequence ID" value="CAI9729871.1"/>
    <property type="molecule type" value="Genomic_DNA"/>
</dbReference>
<name>A0AA36B8K1_OCTVU</name>